<comment type="caution">
    <text evidence="1">The sequence shown here is derived from an EMBL/GenBank/DDBJ whole genome shotgun (WGS) entry which is preliminary data.</text>
</comment>
<dbReference type="Proteomes" id="UP001162881">
    <property type="component" value="Unassembled WGS sequence"/>
</dbReference>
<evidence type="ECO:0008006" key="3">
    <source>
        <dbReference type="Google" id="ProtNLM"/>
    </source>
</evidence>
<accession>A0ABT0BD56</accession>
<keyword evidence="2" id="KW-1185">Reference proteome</keyword>
<dbReference type="RefSeq" id="WP_244019906.1">
    <property type="nucleotide sequence ID" value="NZ_JALHLF010000031.1"/>
</dbReference>
<name>A0ABT0BD56_9SPHN</name>
<organism evidence="1 2">
    <name type="scientific">Novosphingobium organovorum</name>
    <dbReference type="NCBI Taxonomy" id="2930092"/>
    <lineage>
        <taxon>Bacteria</taxon>
        <taxon>Pseudomonadati</taxon>
        <taxon>Pseudomonadota</taxon>
        <taxon>Alphaproteobacteria</taxon>
        <taxon>Sphingomonadales</taxon>
        <taxon>Sphingomonadaceae</taxon>
        <taxon>Novosphingobium</taxon>
    </lineage>
</organism>
<proteinExistence type="predicted"/>
<evidence type="ECO:0000313" key="2">
    <source>
        <dbReference type="Proteomes" id="UP001162881"/>
    </source>
</evidence>
<evidence type="ECO:0000313" key="1">
    <source>
        <dbReference type="EMBL" id="MCJ2182975.1"/>
    </source>
</evidence>
<dbReference type="EMBL" id="JALHLF010000031">
    <property type="protein sequence ID" value="MCJ2182975.1"/>
    <property type="molecule type" value="Genomic_DNA"/>
</dbReference>
<reference evidence="1" key="1">
    <citation type="submission" date="2022-03" db="EMBL/GenBank/DDBJ databases">
        <title>Identification of a novel bacterium isolated from mangrove sediments.</title>
        <authorList>
            <person name="Pan X."/>
        </authorList>
    </citation>
    <scope>NUCLEOTIDE SEQUENCE</scope>
    <source>
        <strain evidence="1">B1949</strain>
    </source>
</reference>
<protein>
    <recommendedName>
        <fullName evidence="3">HIRAN domain-containing protein</fullName>
    </recommendedName>
</protein>
<gene>
    <name evidence="1" type="ORF">MTR62_09755</name>
</gene>
<sequence length="169" mass="18347">MSVTLFKFALGVRFALAGAARAKGEAPDNGSKGFYLAGKGQYNHEVVSLERHHSALVCRPTDGPVVDAFGRDFLARLAEGRPDSLSRKRIAVHIAGDCIGYLPPSLSTIYAEWAQDWHLNKTLILCRARVLVAPSGASRPCGVSRARGEPDFRVLVDIARPFQIRAFGS</sequence>